<evidence type="ECO:0000313" key="9">
    <source>
        <dbReference type="EMBL" id="VAW33235.1"/>
    </source>
</evidence>
<feature type="domain" description="RecJ OB" evidence="8">
    <location>
        <begin position="460"/>
        <end position="567"/>
    </location>
</feature>
<dbReference type="Pfam" id="PF17768">
    <property type="entry name" value="RecJ_OB"/>
    <property type="match status" value="1"/>
</dbReference>
<dbReference type="PANTHER" id="PTHR30255:SF2">
    <property type="entry name" value="SINGLE-STRANDED-DNA-SPECIFIC EXONUCLEASE RECJ"/>
    <property type="match status" value="1"/>
</dbReference>
<dbReference type="InterPro" id="IPR038763">
    <property type="entry name" value="DHH_sf"/>
</dbReference>
<dbReference type="PANTHER" id="PTHR30255">
    <property type="entry name" value="SINGLE-STRANDED-DNA-SPECIFIC EXONUCLEASE RECJ"/>
    <property type="match status" value="1"/>
</dbReference>
<dbReference type="GO" id="GO:0008409">
    <property type="term" value="F:5'-3' exonuclease activity"/>
    <property type="evidence" value="ECO:0007669"/>
    <property type="project" value="InterPro"/>
</dbReference>
<evidence type="ECO:0000256" key="5">
    <source>
        <dbReference type="ARBA" id="ARBA00022839"/>
    </source>
</evidence>
<protein>
    <recommendedName>
        <fullName evidence="2">Single-stranded-DNA-specific exonuclease RecJ</fullName>
    </recommendedName>
</protein>
<evidence type="ECO:0000256" key="2">
    <source>
        <dbReference type="ARBA" id="ARBA00019841"/>
    </source>
</evidence>
<keyword evidence="5 9" id="KW-0269">Exonuclease</keyword>
<dbReference type="Pfam" id="PF02272">
    <property type="entry name" value="DHHA1"/>
    <property type="match status" value="1"/>
</dbReference>
<accession>A0A3B0UQ92</accession>
<dbReference type="SUPFAM" id="SSF64182">
    <property type="entry name" value="DHH phosphoesterases"/>
    <property type="match status" value="1"/>
</dbReference>
<evidence type="ECO:0000256" key="4">
    <source>
        <dbReference type="ARBA" id="ARBA00022801"/>
    </source>
</evidence>
<reference evidence="9" key="1">
    <citation type="submission" date="2018-06" db="EMBL/GenBank/DDBJ databases">
        <authorList>
            <person name="Zhirakovskaya E."/>
        </authorList>
    </citation>
    <scope>NUCLEOTIDE SEQUENCE</scope>
</reference>
<dbReference type="InterPro" id="IPR051673">
    <property type="entry name" value="SSDNA_exonuclease_RecJ"/>
</dbReference>
<dbReference type="GO" id="GO:0006310">
    <property type="term" value="P:DNA recombination"/>
    <property type="evidence" value="ECO:0007669"/>
    <property type="project" value="InterPro"/>
</dbReference>
<dbReference type="NCBIfam" id="TIGR00644">
    <property type="entry name" value="recJ"/>
    <property type="match status" value="1"/>
</dbReference>
<keyword evidence="4" id="KW-0378">Hydrolase</keyword>
<dbReference type="Pfam" id="PF01368">
    <property type="entry name" value="DHH"/>
    <property type="match status" value="1"/>
</dbReference>
<sequence>MVPFHNPIEEELRKELSAYDDLTSALLSRRGVKNAREAEEFLNPVYEEHIHDPMQIRDMQKSAERLSRAIDENEHIAVWSDYDADGIPGAVVLHDFLKKVGATFTNYIPHRHLEGYGVNKTGIEKLAKKGVTLVITVDSGITDIEPIMYARELGIDVIVTDHHEPGEILPDAYSVVDPKRADETYPFRDLCGASLAWKLVVATLKQGFKGREKISTGWEKWLLDMVGIATVADMVPLVGENRVLAKYGIIVLRKSPRKGLNALCRTMRVTKRTLTEDDIGFMIAPRINAASRMGDPFDAFRLFATSDTGEAETLSKKLESANRRRKTAVATTTRAVNARLAERGEREDLPGVIAMGDPEWQPALLGLVASSVVEEYGRPVFLWGREATGIIKGSCRSEGTTDVFALMSATADTFTHCGGHAAAGGFAVLSDEIFFLEERLNVAYEKLSKDKSKELPLFADAELSLEDATLGLLSRLEQLAPFGEGNKKPAWLLRKIEVEKVSWFGKNKEHLKIFLVKKTGTVEAIAFFAKHEMRVRAKKLKPSTYITLLVHIERNTFLYKNTLRLRILSLM</sequence>
<evidence type="ECO:0000256" key="3">
    <source>
        <dbReference type="ARBA" id="ARBA00022722"/>
    </source>
</evidence>
<dbReference type="GO" id="GO:0003676">
    <property type="term" value="F:nucleic acid binding"/>
    <property type="evidence" value="ECO:0007669"/>
    <property type="project" value="InterPro"/>
</dbReference>
<dbReference type="EMBL" id="UOEV01000090">
    <property type="protein sequence ID" value="VAW33235.1"/>
    <property type="molecule type" value="Genomic_DNA"/>
</dbReference>
<proteinExistence type="inferred from homology"/>
<evidence type="ECO:0000256" key="1">
    <source>
        <dbReference type="ARBA" id="ARBA00005915"/>
    </source>
</evidence>
<dbReference type="InterPro" id="IPR041122">
    <property type="entry name" value="RecJ_OB"/>
</dbReference>
<evidence type="ECO:0000259" key="6">
    <source>
        <dbReference type="Pfam" id="PF01368"/>
    </source>
</evidence>
<evidence type="ECO:0000259" key="7">
    <source>
        <dbReference type="Pfam" id="PF02272"/>
    </source>
</evidence>
<keyword evidence="3" id="KW-0540">Nuclease</keyword>
<gene>
    <name evidence="9" type="ORF">MNBD_CPR01-133</name>
</gene>
<feature type="domain" description="DHHA1" evidence="7">
    <location>
        <begin position="354"/>
        <end position="428"/>
    </location>
</feature>
<dbReference type="AlphaFoldDB" id="A0A3B0UQ92"/>
<dbReference type="GO" id="GO:0006281">
    <property type="term" value="P:DNA repair"/>
    <property type="evidence" value="ECO:0007669"/>
    <property type="project" value="InterPro"/>
</dbReference>
<evidence type="ECO:0000259" key="8">
    <source>
        <dbReference type="Pfam" id="PF17768"/>
    </source>
</evidence>
<feature type="domain" description="DDH" evidence="6">
    <location>
        <begin position="76"/>
        <end position="207"/>
    </location>
</feature>
<dbReference type="InterPro" id="IPR003156">
    <property type="entry name" value="DHHA1_dom"/>
</dbReference>
<dbReference type="Gene3D" id="2.40.50.460">
    <property type="match status" value="1"/>
</dbReference>
<comment type="similarity">
    <text evidence="1">Belongs to the RecJ family.</text>
</comment>
<name>A0A3B0UQ92_9ZZZZ</name>
<dbReference type="InterPro" id="IPR004610">
    <property type="entry name" value="RecJ"/>
</dbReference>
<dbReference type="InterPro" id="IPR001667">
    <property type="entry name" value="DDH_dom"/>
</dbReference>
<organism evidence="9">
    <name type="scientific">hydrothermal vent metagenome</name>
    <dbReference type="NCBI Taxonomy" id="652676"/>
    <lineage>
        <taxon>unclassified sequences</taxon>
        <taxon>metagenomes</taxon>
        <taxon>ecological metagenomes</taxon>
    </lineage>
</organism>
<dbReference type="Gene3D" id="3.90.1640.30">
    <property type="match status" value="1"/>
</dbReference>